<organism evidence="2 3">
    <name type="scientific">Shewanella piezotolerans (strain WP3 / JCM 13877)</name>
    <dbReference type="NCBI Taxonomy" id="225849"/>
    <lineage>
        <taxon>Bacteria</taxon>
        <taxon>Pseudomonadati</taxon>
        <taxon>Pseudomonadota</taxon>
        <taxon>Gammaproteobacteria</taxon>
        <taxon>Alteromonadales</taxon>
        <taxon>Shewanellaceae</taxon>
        <taxon>Shewanella</taxon>
    </lineage>
</organism>
<feature type="transmembrane region" description="Helical" evidence="1">
    <location>
        <begin position="18"/>
        <end position="38"/>
    </location>
</feature>
<dbReference type="HOGENOM" id="CLU_3296436_0_0_6"/>
<evidence type="ECO:0000256" key="1">
    <source>
        <dbReference type="SAM" id="Phobius"/>
    </source>
</evidence>
<dbReference type="STRING" id="225849.swp_4987"/>
<protein>
    <submittedName>
        <fullName evidence="2">Uncharacterized protein</fullName>
    </submittedName>
</protein>
<evidence type="ECO:0000313" key="3">
    <source>
        <dbReference type="Proteomes" id="UP000000753"/>
    </source>
</evidence>
<proteinExistence type="predicted"/>
<dbReference type="Proteomes" id="UP000000753">
    <property type="component" value="Chromosome"/>
</dbReference>
<keyword evidence="1" id="KW-0812">Transmembrane</keyword>
<sequence>MTEIDVQPPVYFMPATPIVLPWVYDLALLITLLSIAGIEQ</sequence>
<name>B8CVC7_SHEPW</name>
<gene>
    <name evidence="2" type="ordered locus">swp_4987</name>
</gene>
<keyword evidence="3" id="KW-1185">Reference proteome</keyword>
<dbReference type="KEGG" id="swp:swp_4987"/>
<dbReference type="EMBL" id="CP000472">
    <property type="protein sequence ID" value="ACJ31602.1"/>
    <property type="molecule type" value="Genomic_DNA"/>
</dbReference>
<dbReference type="AlphaFoldDB" id="B8CVC7"/>
<keyword evidence="1" id="KW-0472">Membrane</keyword>
<reference evidence="2 3" key="1">
    <citation type="journal article" date="2008" name="PLoS ONE">
        <title>Environmental adaptation: genomic analysis of the piezotolerant and psychrotolerant deep-sea iron reducing bacterium Shewanella piezotolerans WP3.</title>
        <authorList>
            <person name="Wang F."/>
            <person name="Wang J."/>
            <person name="Jian H."/>
            <person name="Zhang B."/>
            <person name="Li S."/>
            <person name="Wang F."/>
            <person name="Zeng X."/>
            <person name="Gao L."/>
            <person name="Bartlett D.H."/>
            <person name="Yu J."/>
            <person name="Hu S."/>
            <person name="Xiao X."/>
        </authorList>
    </citation>
    <scope>NUCLEOTIDE SEQUENCE [LARGE SCALE GENOMIC DNA]</scope>
    <source>
        <strain evidence="3">WP3 / JCM 13877</strain>
    </source>
</reference>
<evidence type="ECO:0000313" key="2">
    <source>
        <dbReference type="EMBL" id="ACJ31602.1"/>
    </source>
</evidence>
<keyword evidence="1" id="KW-1133">Transmembrane helix</keyword>
<accession>B8CVC7</accession>